<dbReference type="PROSITE" id="PS00128">
    <property type="entry name" value="GLYCOSYL_HYDROL_F22_1"/>
    <property type="match status" value="2"/>
</dbReference>
<evidence type="ECO:0000256" key="5">
    <source>
        <dbReference type="ARBA" id="ARBA00023295"/>
    </source>
</evidence>
<keyword evidence="8" id="KW-0732">Signal</keyword>
<evidence type="ECO:0000256" key="3">
    <source>
        <dbReference type="ARBA" id="ARBA00022638"/>
    </source>
</evidence>
<dbReference type="InterPro" id="IPR001916">
    <property type="entry name" value="Glyco_hydro_22"/>
</dbReference>
<evidence type="ECO:0000256" key="8">
    <source>
        <dbReference type="SAM" id="SignalP"/>
    </source>
</evidence>
<dbReference type="SUPFAM" id="SSF53955">
    <property type="entry name" value="Lysozyme-like"/>
    <property type="match status" value="2"/>
</dbReference>
<reference evidence="11" key="2">
    <citation type="submission" date="2018-07" db="EMBL/GenBank/DDBJ databases">
        <authorList>
            <person name="Quirk P.G."/>
            <person name="Krulwich T.A."/>
        </authorList>
    </citation>
    <scope>NUCLEOTIDE SEQUENCE</scope>
</reference>
<evidence type="ECO:0000313" key="11">
    <source>
        <dbReference type="EMBL" id="SSX18532.1"/>
    </source>
</evidence>
<keyword evidence="5" id="KW-0378">Hydrolase</keyword>
<sequence>MYLIGLIVILFKCFILINAKIYDRCELVRELVFTHDVSIQEAGIWACIAEGQSGYNTSALGGGRTVKFHGIFQISDEYWCSPPGKGWVCGVSCQDLRDNDISDDLRCAKNYIYEEHAKYYGDGFNAWPIYKSYCKANSGRYVIGCDLKNKPVKKKTTTTSKRPAAQGNYRGKVYEPCELANELLYKHHMAADQIATWVCIAKYESNFNTSAIGSGDYGLFQISELYWCGRKSRGKACDMACSDLLDDDISDDVKCMKRIFEEHTRLRGDGFKAWTVYERYCKNDVSKHIDHCFKKGLMEPEEHLLVVYKRPSKYYQQKTTKKFEYRTTRALPKPTTAKSYRTTTSTRRRAAQSNAQKASIKYNFQSSYNQNTIKSIPTKKKSVKNNDPSSLINFYLQYFNNRNLIS</sequence>
<proteinExistence type="inferred from homology"/>
<dbReference type="EC" id="3.2.1.17" evidence="2"/>
<keyword evidence="3" id="KW-0081">Bacteriolytic enzyme</keyword>
<evidence type="ECO:0000256" key="2">
    <source>
        <dbReference type="ARBA" id="ARBA00012732"/>
    </source>
</evidence>
<feature type="domain" description="Glycosyl hydrolases family 22 (GH22)" evidence="9">
    <location>
        <begin position="89"/>
        <end position="107"/>
    </location>
</feature>
<evidence type="ECO:0000256" key="1">
    <source>
        <dbReference type="ARBA" id="ARBA00000632"/>
    </source>
</evidence>
<dbReference type="EMBL" id="UFQT01000040">
    <property type="protein sequence ID" value="SSX18532.1"/>
    <property type="molecule type" value="Genomic_DNA"/>
</dbReference>
<dbReference type="PROSITE" id="PS51348">
    <property type="entry name" value="GLYCOSYL_HYDROL_F22_2"/>
    <property type="match status" value="2"/>
</dbReference>
<dbReference type="CDD" id="cd16899">
    <property type="entry name" value="LYZ_C_invert"/>
    <property type="match status" value="2"/>
</dbReference>
<evidence type="ECO:0000256" key="4">
    <source>
        <dbReference type="ARBA" id="ARBA00023157"/>
    </source>
</evidence>
<feature type="region of interest" description="Disordered" evidence="7">
    <location>
        <begin position="335"/>
        <end position="356"/>
    </location>
</feature>
<evidence type="ECO:0000259" key="9">
    <source>
        <dbReference type="PROSITE" id="PS00128"/>
    </source>
</evidence>
<feature type="chain" id="PRO_5036062265" description="lysozyme" evidence="8">
    <location>
        <begin position="20"/>
        <end position="406"/>
    </location>
</feature>
<dbReference type="VEuPathDB" id="VectorBase:CSON010136"/>
<evidence type="ECO:0000256" key="7">
    <source>
        <dbReference type="SAM" id="MobiDB-lite"/>
    </source>
</evidence>
<dbReference type="InterPro" id="IPR019799">
    <property type="entry name" value="Glyco_hydro_22_CS"/>
</dbReference>
<accession>A0A336LKI5</accession>
<dbReference type="PANTHER" id="PTHR11407">
    <property type="entry name" value="LYSOZYME C"/>
    <property type="match status" value="1"/>
</dbReference>
<dbReference type="PRINTS" id="PR00135">
    <property type="entry name" value="LYZLACT"/>
</dbReference>
<dbReference type="Pfam" id="PF00062">
    <property type="entry name" value="Lys"/>
    <property type="match status" value="2"/>
</dbReference>
<dbReference type="SMART" id="SM00263">
    <property type="entry name" value="LYZ1"/>
    <property type="match status" value="2"/>
</dbReference>
<feature type="signal peptide" evidence="8">
    <location>
        <begin position="1"/>
        <end position="19"/>
    </location>
</feature>
<dbReference type="PANTHER" id="PTHR11407:SF63">
    <property type="entry name" value="LYSOZYME C"/>
    <property type="match status" value="1"/>
</dbReference>
<evidence type="ECO:0000256" key="6">
    <source>
        <dbReference type="RuleBase" id="RU004440"/>
    </source>
</evidence>
<dbReference type="AlphaFoldDB" id="A0A336LKI5"/>
<gene>
    <name evidence="11" type="primary">CSON010136</name>
</gene>
<feature type="domain" description="Glycosyl hydrolases family 22 (GH22)" evidence="9">
    <location>
        <begin position="237"/>
        <end position="255"/>
    </location>
</feature>
<feature type="compositionally biased region" description="Low complexity" evidence="7">
    <location>
        <begin position="335"/>
        <end position="355"/>
    </location>
</feature>
<name>A0A336LKI5_CULSO</name>
<comment type="catalytic activity">
    <reaction evidence="1">
        <text>Hydrolysis of (1-&gt;4)-beta-linkages between N-acetylmuramic acid and N-acetyl-D-glucosamine residues in a peptidoglycan and between N-acetyl-D-glucosamine residues in chitodextrins.</text>
        <dbReference type="EC" id="3.2.1.17"/>
    </reaction>
</comment>
<keyword evidence="3" id="KW-0929">Antimicrobial</keyword>
<dbReference type="GO" id="GO:0003796">
    <property type="term" value="F:lysozyme activity"/>
    <property type="evidence" value="ECO:0007669"/>
    <property type="project" value="UniProtKB-EC"/>
</dbReference>
<evidence type="ECO:0000313" key="10">
    <source>
        <dbReference type="EMBL" id="SSW98146.1"/>
    </source>
</evidence>
<dbReference type="Gene3D" id="1.10.530.10">
    <property type="match status" value="2"/>
</dbReference>
<organism evidence="11">
    <name type="scientific">Culicoides sonorensis</name>
    <name type="common">Biting midge</name>
    <dbReference type="NCBI Taxonomy" id="179676"/>
    <lineage>
        <taxon>Eukaryota</taxon>
        <taxon>Metazoa</taxon>
        <taxon>Ecdysozoa</taxon>
        <taxon>Arthropoda</taxon>
        <taxon>Hexapoda</taxon>
        <taxon>Insecta</taxon>
        <taxon>Pterygota</taxon>
        <taxon>Neoptera</taxon>
        <taxon>Endopterygota</taxon>
        <taxon>Diptera</taxon>
        <taxon>Nematocera</taxon>
        <taxon>Chironomoidea</taxon>
        <taxon>Ceratopogonidae</taxon>
        <taxon>Ceratopogoninae</taxon>
        <taxon>Culicoides</taxon>
        <taxon>Monoculicoides</taxon>
    </lineage>
</organism>
<protein>
    <recommendedName>
        <fullName evidence="2">lysozyme</fullName>
        <ecNumber evidence="2">3.2.1.17</ecNumber>
    </recommendedName>
</protein>
<dbReference type="OMA" id="MKTLCLW"/>
<dbReference type="GO" id="GO:0042742">
    <property type="term" value="P:defense response to bacterium"/>
    <property type="evidence" value="ECO:0007669"/>
    <property type="project" value="UniProtKB-KW"/>
</dbReference>
<dbReference type="EMBL" id="UFQS01000040">
    <property type="protein sequence ID" value="SSW98146.1"/>
    <property type="molecule type" value="Genomic_DNA"/>
</dbReference>
<comment type="similarity">
    <text evidence="6">Belongs to the glycosyl hydrolase 22 family.</text>
</comment>
<reference evidence="10" key="1">
    <citation type="submission" date="2018-04" db="EMBL/GenBank/DDBJ databases">
        <authorList>
            <person name="Go L.Y."/>
            <person name="Mitchell J.A."/>
        </authorList>
    </citation>
    <scope>NUCLEOTIDE SEQUENCE</scope>
    <source>
        <tissue evidence="10">Whole organism</tissue>
    </source>
</reference>
<keyword evidence="5" id="KW-0326">Glycosidase</keyword>
<dbReference type="GO" id="GO:0031640">
    <property type="term" value="P:killing of cells of another organism"/>
    <property type="evidence" value="ECO:0007669"/>
    <property type="project" value="UniProtKB-KW"/>
</dbReference>
<keyword evidence="4" id="KW-1015">Disulfide bond</keyword>
<dbReference type="InterPro" id="IPR023346">
    <property type="entry name" value="Lysozyme-like_dom_sf"/>
</dbReference>